<accession>A0A9D2LZQ6</accession>
<evidence type="ECO:0000313" key="2">
    <source>
        <dbReference type="Proteomes" id="UP000824209"/>
    </source>
</evidence>
<protein>
    <submittedName>
        <fullName evidence="1">Metallophosphatase family protein</fullName>
    </submittedName>
</protein>
<evidence type="ECO:0000313" key="1">
    <source>
        <dbReference type="EMBL" id="HJB38790.1"/>
    </source>
</evidence>
<proteinExistence type="predicted"/>
<dbReference type="Proteomes" id="UP000824209">
    <property type="component" value="Unassembled WGS sequence"/>
</dbReference>
<reference evidence="1" key="1">
    <citation type="journal article" date="2021" name="PeerJ">
        <title>Extensive microbial diversity within the chicken gut microbiome revealed by metagenomics and culture.</title>
        <authorList>
            <person name="Gilroy R."/>
            <person name="Ravi A."/>
            <person name="Getino M."/>
            <person name="Pursley I."/>
            <person name="Horton D.L."/>
            <person name="Alikhan N.F."/>
            <person name="Baker D."/>
            <person name="Gharbi K."/>
            <person name="Hall N."/>
            <person name="Watson M."/>
            <person name="Adriaenssens E.M."/>
            <person name="Foster-Nyarko E."/>
            <person name="Jarju S."/>
            <person name="Secka A."/>
            <person name="Antonio M."/>
            <person name="Oren A."/>
            <person name="Chaudhuri R.R."/>
            <person name="La Ragione R."/>
            <person name="Hildebrand F."/>
            <person name="Pallen M.J."/>
        </authorList>
    </citation>
    <scope>NUCLEOTIDE SEQUENCE</scope>
    <source>
        <strain evidence="1">ChiBcec8-14828</strain>
    </source>
</reference>
<reference evidence="1" key="2">
    <citation type="submission" date="2021-04" db="EMBL/GenBank/DDBJ databases">
        <authorList>
            <person name="Gilroy R."/>
        </authorList>
    </citation>
    <scope>NUCLEOTIDE SEQUENCE</scope>
    <source>
        <strain evidence="1">ChiBcec8-14828</strain>
    </source>
</reference>
<comment type="caution">
    <text evidence="1">The sequence shown here is derived from an EMBL/GenBank/DDBJ whole genome shotgun (WGS) entry which is preliminary data.</text>
</comment>
<organism evidence="1 2">
    <name type="scientific">Candidatus Ruthenibacterium avium</name>
    <dbReference type="NCBI Taxonomy" id="2838751"/>
    <lineage>
        <taxon>Bacteria</taxon>
        <taxon>Bacillati</taxon>
        <taxon>Bacillota</taxon>
        <taxon>Clostridia</taxon>
        <taxon>Eubacteriales</taxon>
        <taxon>Oscillospiraceae</taxon>
        <taxon>Ruthenibacterium</taxon>
    </lineage>
</organism>
<dbReference type="EMBL" id="DWYA01000002">
    <property type="protein sequence ID" value="HJB38790.1"/>
    <property type="molecule type" value="Genomic_DNA"/>
</dbReference>
<name>A0A9D2LZQ6_9FIRM</name>
<sequence length="62" mass="6841">MKLAHLSGTHGLLSPEVLELLRQKDAILHSGDVNRREIAMMMSEITDGKLGKLSVEKNRNSA</sequence>
<dbReference type="AlphaFoldDB" id="A0A9D2LZQ6"/>
<gene>
    <name evidence="1" type="ORF">H9943_00145</name>
</gene>